<accession>W4M8F5</accession>
<evidence type="ECO:0000313" key="4">
    <source>
        <dbReference type="EMBL" id="ETX06463.1"/>
    </source>
</evidence>
<dbReference type="NCBIfam" id="TIGR03804">
    <property type="entry name" value="para_beta_helix"/>
    <property type="match status" value="1"/>
</dbReference>
<dbReference type="InterPro" id="IPR007742">
    <property type="entry name" value="NosD_dom"/>
</dbReference>
<dbReference type="InterPro" id="IPR011050">
    <property type="entry name" value="Pectin_lyase_fold/virulence"/>
</dbReference>
<dbReference type="SUPFAM" id="SSF51126">
    <property type="entry name" value="Pectin lyase-like"/>
    <property type="match status" value="1"/>
</dbReference>
<protein>
    <recommendedName>
        <fullName evidence="3">Periplasmic copper-binding protein NosD beta helix domain-containing protein</fullName>
    </recommendedName>
</protein>
<organism evidence="4 5">
    <name type="scientific">Candidatus Entotheonella gemina</name>
    <dbReference type="NCBI Taxonomy" id="1429439"/>
    <lineage>
        <taxon>Bacteria</taxon>
        <taxon>Pseudomonadati</taxon>
        <taxon>Nitrospinota/Tectimicrobiota group</taxon>
        <taxon>Candidatus Tectimicrobiota</taxon>
        <taxon>Candidatus Entotheonellia</taxon>
        <taxon>Candidatus Entotheonellales</taxon>
        <taxon>Candidatus Entotheonellaceae</taxon>
        <taxon>Candidatus Entotheonella</taxon>
    </lineage>
</organism>
<dbReference type="InterPro" id="IPR006626">
    <property type="entry name" value="PbH1"/>
</dbReference>
<dbReference type="Pfam" id="PF05048">
    <property type="entry name" value="NosD"/>
    <property type="match status" value="1"/>
</dbReference>
<dbReference type="EMBL" id="AZHX01000689">
    <property type="protein sequence ID" value="ETX06463.1"/>
    <property type="molecule type" value="Genomic_DNA"/>
</dbReference>
<gene>
    <name evidence="4" type="ORF">ETSY2_17005</name>
</gene>
<feature type="domain" description="Periplasmic copper-binding protein NosD beta helix" evidence="3">
    <location>
        <begin position="104"/>
        <end position="266"/>
    </location>
</feature>
<evidence type="ECO:0000256" key="2">
    <source>
        <dbReference type="SAM" id="SignalP"/>
    </source>
</evidence>
<dbReference type="InterPro" id="IPR022441">
    <property type="entry name" value="Para_beta_helix_rpt-2"/>
</dbReference>
<reference evidence="4 5" key="1">
    <citation type="journal article" date="2014" name="Nature">
        <title>An environmental bacterial taxon with a large and distinct metabolic repertoire.</title>
        <authorList>
            <person name="Wilson M.C."/>
            <person name="Mori T."/>
            <person name="Ruckert C."/>
            <person name="Uria A.R."/>
            <person name="Helf M.J."/>
            <person name="Takada K."/>
            <person name="Gernert C."/>
            <person name="Steffens U.A."/>
            <person name="Heycke N."/>
            <person name="Schmitt S."/>
            <person name="Rinke C."/>
            <person name="Helfrich E.J."/>
            <person name="Brachmann A.O."/>
            <person name="Gurgui C."/>
            <person name="Wakimoto T."/>
            <person name="Kracht M."/>
            <person name="Crusemann M."/>
            <person name="Hentschel U."/>
            <person name="Abe I."/>
            <person name="Matsunaga S."/>
            <person name="Kalinowski J."/>
            <person name="Takeyama H."/>
            <person name="Piel J."/>
        </authorList>
    </citation>
    <scope>NUCLEOTIDE SEQUENCE [LARGE SCALE GENOMIC DNA]</scope>
    <source>
        <strain evidence="5">TSY2</strain>
    </source>
</reference>
<dbReference type="SMART" id="SM00710">
    <property type="entry name" value="PbH1"/>
    <property type="match status" value="5"/>
</dbReference>
<evidence type="ECO:0000313" key="5">
    <source>
        <dbReference type="Proteomes" id="UP000019140"/>
    </source>
</evidence>
<feature type="compositionally biased region" description="Polar residues" evidence="1">
    <location>
        <begin position="279"/>
        <end position="291"/>
    </location>
</feature>
<dbReference type="AlphaFoldDB" id="W4M8F5"/>
<proteinExistence type="predicted"/>
<dbReference type="InterPro" id="IPR012334">
    <property type="entry name" value="Pectin_lyas_fold"/>
</dbReference>
<feature type="region of interest" description="Disordered" evidence="1">
    <location>
        <begin position="271"/>
        <end position="301"/>
    </location>
</feature>
<keyword evidence="5" id="KW-1185">Reference proteome</keyword>
<dbReference type="HOGENOM" id="CLU_867883_0_0_7"/>
<evidence type="ECO:0000259" key="3">
    <source>
        <dbReference type="Pfam" id="PF05048"/>
    </source>
</evidence>
<comment type="caution">
    <text evidence="4">The sequence shown here is derived from an EMBL/GenBank/DDBJ whole genome shotgun (WGS) entry which is preliminary data.</text>
</comment>
<dbReference type="Proteomes" id="UP000019140">
    <property type="component" value="Unassembled WGS sequence"/>
</dbReference>
<feature type="chain" id="PRO_5004844791" description="Periplasmic copper-binding protein NosD beta helix domain-containing protein" evidence="2">
    <location>
        <begin position="27"/>
        <end position="320"/>
    </location>
</feature>
<keyword evidence="2" id="KW-0732">Signal</keyword>
<sequence length="320" mass="33800">MNGKLKALLMLSLCTFLLAVGWPATARADLTVDDDGVQCPRADYTNLQDAVDAAQPGEVVRVCPGLYMGTITIAADKAGLTLRGVRHRTIEMMDRVGDPSQEAVLVGSPEGMPGFAVQADDVAIVGFTIQDTGDTGIEVKPADGVTPVHGARIARNRLDTVGDPSVQGTDCAGGRGINFEVANAATAIGNYITNSCGAGIRLKTATNGLLKRNVIDGSRKRPGIAVRSGDSHQIIANTSLNNREAGISLHGSIDNLVRRNMMMGNGVPGDPLRPIPGKGSNTDADDTTNLPLENDPDNTWEGNRCITENRDGLCTFRRVR</sequence>
<dbReference type="Gene3D" id="2.160.20.10">
    <property type="entry name" value="Single-stranded right-handed beta-helix, Pectin lyase-like"/>
    <property type="match status" value="1"/>
</dbReference>
<name>W4M8F5_9BACT</name>
<evidence type="ECO:0000256" key="1">
    <source>
        <dbReference type="SAM" id="MobiDB-lite"/>
    </source>
</evidence>
<feature type="signal peptide" evidence="2">
    <location>
        <begin position="1"/>
        <end position="26"/>
    </location>
</feature>